<evidence type="ECO:0000313" key="3">
    <source>
        <dbReference type="Proteomes" id="UP000289437"/>
    </source>
</evidence>
<protein>
    <submittedName>
        <fullName evidence="2">NADPH:quinone oxidoreductase</fullName>
    </submittedName>
</protein>
<dbReference type="Gene3D" id="3.90.25.10">
    <property type="entry name" value="UDP-galactose 4-epimerase, domain 1"/>
    <property type="match status" value="1"/>
</dbReference>
<dbReference type="Gene3D" id="3.40.50.720">
    <property type="entry name" value="NAD(P)-binding Rossmann-like Domain"/>
    <property type="match status" value="1"/>
</dbReference>
<dbReference type="SUPFAM" id="SSF51735">
    <property type="entry name" value="NAD(P)-binding Rossmann-fold domains"/>
    <property type="match status" value="1"/>
</dbReference>
<dbReference type="InterPro" id="IPR052718">
    <property type="entry name" value="NmrA-type_oxidoreductase"/>
</dbReference>
<dbReference type="OrthoDB" id="116343at2"/>
<evidence type="ECO:0000259" key="1">
    <source>
        <dbReference type="Pfam" id="PF13460"/>
    </source>
</evidence>
<sequence>MIVVTGATGGLGSLIVSKLLERVAAEQIGVSVRNPAKAEELAARGVRVRRGDFAEPSTLQGAFAGASQLLLVSSNAAASGGDSLAQHRDAIAAAKQAGVRRIVYTSQIASSDTSLFEPGLVHAATEKMLSESGLAWTALRNGFYATRAVMESDTAMKSGAIATPEDGKVSWTSHTDLAEAAATILANEGRFDGPTPPLTGGEALDYTDLAAMLTELLGRPILRKVISDSEFENKMAARGLPPQLVKLAGSYYPAARALEFATVDPTLEQLIGRKPETLRSLVAAKLA</sequence>
<organism evidence="2 3">
    <name type="scientific">Granulicella sibirica</name>
    <dbReference type="NCBI Taxonomy" id="2479048"/>
    <lineage>
        <taxon>Bacteria</taxon>
        <taxon>Pseudomonadati</taxon>
        <taxon>Acidobacteriota</taxon>
        <taxon>Terriglobia</taxon>
        <taxon>Terriglobales</taxon>
        <taxon>Acidobacteriaceae</taxon>
        <taxon>Granulicella</taxon>
    </lineage>
</organism>
<dbReference type="AlphaFoldDB" id="A0A4Q0SW74"/>
<gene>
    <name evidence="2" type="ORF">GRAN_4469</name>
</gene>
<dbReference type="InterPro" id="IPR036291">
    <property type="entry name" value="NAD(P)-bd_dom_sf"/>
</dbReference>
<dbReference type="Proteomes" id="UP000289437">
    <property type="component" value="Unassembled WGS sequence"/>
</dbReference>
<dbReference type="CDD" id="cd05269">
    <property type="entry name" value="TMR_SDR_a"/>
    <property type="match status" value="1"/>
</dbReference>
<name>A0A4Q0SW74_9BACT</name>
<dbReference type="PANTHER" id="PTHR47129:SF1">
    <property type="entry name" value="NMRA-LIKE DOMAIN-CONTAINING PROTEIN"/>
    <property type="match status" value="1"/>
</dbReference>
<evidence type="ECO:0000313" key="2">
    <source>
        <dbReference type="EMBL" id="RXH55365.1"/>
    </source>
</evidence>
<feature type="domain" description="NAD(P)-binding" evidence="1">
    <location>
        <begin position="6"/>
        <end position="187"/>
    </location>
</feature>
<accession>A0A4Q0SW74</accession>
<reference evidence="3" key="2">
    <citation type="submission" date="2019-02" db="EMBL/GenBank/DDBJ databases">
        <title>Granulicella sibirica sp. nov., a psychrotolerant acidobacterium isolated from an organic soil layer in forested tundra, West Siberia.</title>
        <authorList>
            <person name="Oshkin I.Y."/>
            <person name="Kulichevskaya I.S."/>
            <person name="Rijpstra W.I.C."/>
            <person name="Sinninghe Damste J.S."/>
            <person name="Rakitin A.L."/>
            <person name="Ravin N.V."/>
            <person name="Dedysh S.N."/>
        </authorList>
    </citation>
    <scope>NUCLEOTIDE SEQUENCE [LARGE SCALE GENOMIC DNA]</scope>
    <source>
        <strain evidence="3">AF10</strain>
    </source>
</reference>
<dbReference type="InterPro" id="IPR016040">
    <property type="entry name" value="NAD(P)-bd_dom"/>
</dbReference>
<proteinExistence type="predicted"/>
<dbReference type="Pfam" id="PF13460">
    <property type="entry name" value="NAD_binding_10"/>
    <property type="match status" value="1"/>
</dbReference>
<reference evidence="2 3" key="1">
    <citation type="submission" date="2018-11" db="EMBL/GenBank/DDBJ databases">
        <authorList>
            <person name="Mardanov A.V."/>
            <person name="Ravin N.V."/>
            <person name="Dedysh S.N."/>
        </authorList>
    </citation>
    <scope>NUCLEOTIDE SEQUENCE [LARGE SCALE GENOMIC DNA]</scope>
    <source>
        <strain evidence="2 3">AF10</strain>
    </source>
</reference>
<comment type="caution">
    <text evidence="2">The sequence shown here is derived from an EMBL/GenBank/DDBJ whole genome shotgun (WGS) entry which is preliminary data.</text>
</comment>
<dbReference type="PANTHER" id="PTHR47129">
    <property type="entry name" value="QUINONE OXIDOREDUCTASE 2"/>
    <property type="match status" value="1"/>
</dbReference>
<dbReference type="RefSeq" id="WP_128914997.1">
    <property type="nucleotide sequence ID" value="NZ_RDSM01000003.1"/>
</dbReference>
<dbReference type="EMBL" id="RDSM01000003">
    <property type="protein sequence ID" value="RXH55365.1"/>
    <property type="molecule type" value="Genomic_DNA"/>
</dbReference>
<keyword evidence="3" id="KW-1185">Reference proteome</keyword>